<evidence type="ECO:0000313" key="2">
    <source>
        <dbReference type="Proteomes" id="UP001632038"/>
    </source>
</evidence>
<dbReference type="AlphaFoldDB" id="A0ABD3CM24"/>
<name>A0ABD3CM24_9LAMI</name>
<dbReference type="Proteomes" id="UP001632038">
    <property type="component" value="Unassembled WGS sequence"/>
</dbReference>
<comment type="caution">
    <text evidence="1">The sequence shown here is derived from an EMBL/GenBank/DDBJ whole genome shotgun (WGS) entry which is preliminary data.</text>
</comment>
<gene>
    <name evidence="1" type="ORF">CASFOL_023979</name>
</gene>
<reference evidence="2" key="1">
    <citation type="journal article" date="2024" name="IScience">
        <title>Strigolactones Initiate the Formation of Haustorium-like Structures in Castilleja.</title>
        <authorList>
            <person name="Buerger M."/>
            <person name="Peterson D."/>
            <person name="Chory J."/>
        </authorList>
    </citation>
    <scope>NUCLEOTIDE SEQUENCE [LARGE SCALE GENOMIC DNA]</scope>
</reference>
<evidence type="ECO:0008006" key="3">
    <source>
        <dbReference type="Google" id="ProtNLM"/>
    </source>
</evidence>
<dbReference type="PANTHER" id="PTHR35317">
    <property type="entry name" value="OS04G0629600 PROTEIN"/>
    <property type="match status" value="1"/>
</dbReference>
<evidence type="ECO:0000313" key="1">
    <source>
        <dbReference type="EMBL" id="KAL3630995.1"/>
    </source>
</evidence>
<accession>A0ABD3CM24</accession>
<dbReference type="PANTHER" id="PTHR35317:SF27">
    <property type="entry name" value="RETROVIRUS-RELATED POL POLYPROTEIN FROM TRANSPOSON TNT 1-94"/>
    <property type="match status" value="1"/>
</dbReference>
<sequence length="148" mass="17150">MGESSNFGQPSIPKFDGDYDHWSLLMENLLRSKEYFDVVKDGIDESIPEEGLTESHKKIRADARLKDLKAKNYLFNAIDKSILKTITLKETSKQLWDSMKTKYQGSARVKRAQLQTLRRTFELLEMKSGECVSDYFTRVMVVANDMRN</sequence>
<keyword evidence="2" id="KW-1185">Reference proteome</keyword>
<protein>
    <recommendedName>
        <fullName evidence="3">Retrovirus-related Pol polyprotein from transposon TNT 1-94</fullName>
    </recommendedName>
</protein>
<dbReference type="Pfam" id="PF14223">
    <property type="entry name" value="Retrotran_gag_2"/>
    <property type="match status" value="1"/>
</dbReference>
<organism evidence="1 2">
    <name type="scientific">Castilleja foliolosa</name>
    <dbReference type="NCBI Taxonomy" id="1961234"/>
    <lineage>
        <taxon>Eukaryota</taxon>
        <taxon>Viridiplantae</taxon>
        <taxon>Streptophyta</taxon>
        <taxon>Embryophyta</taxon>
        <taxon>Tracheophyta</taxon>
        <taxon>Spermatophyta</taxon>
        <taxon>Magnoliopsida</taxon>
        <taxon>eudicotyledons</taxon>
        <taxon>Gunneridae</taxon>
        <taxon>Pentapetalae</taxon>
        <taxon>asterids</taxon>
        <taxon>lamiids</taxon>
        <taxon>Lamiales</taxon>
        <taxon>Orobanchaceae</taxon>
        <taxon>Pedicularideae</taxon>
        <taxon>Castillejinae</taxon>
        <taxon>Castilleja</taxon>
    </lineage>
</organism>
<proteinExistence type="predicted"/>
<dbReference type="EMBL" id="JAVIJP010000032">
    <property type="protein sequence ID" value="KAL3630995.1"/>
    <property type="molecule type" value="Genomic_DNA"/>
</dbReference>